<dbReference type="GO" id="GO:0005737">
    <property type="term" value="C:cytoplasm"/>
    <property type="evidence" value="ECO:0007669"/>
    <property type="project" value="TreeGrafter"/>
</dbReference>
<dbReference type="EC" id="2.3.2.27" evidence="2"/>
<evidence type="ECO:0000313" key="3">
    <source>
        <dbReference type="EMBL" id="GLD53610.1"/>
    </source>
</evidence>
<dbReference type="InterPro" id="IPR015943">
    <property type="entry name" value="WD40/YVTN_repeat-like_dom_sf"/>
</dbReference>
<accession>A0AAD3R3H6</accession>
<dbReference type="PANTHER" id="PTHR43995">
    <property type="entry name" value="PRE-MRNA-PROCESSING FACTOR 19"/>
    <property type="match status" value="1"/>
</dbReference>
<keyword evidence="2" id="KW-0539">Nucleus</keyword>
<comment type="subunit">
    <text evidence="2">Homotetramer.</text>
</comment>
<comment type="caution">
    <text evidence="3">The sequence shown here is derived from an EMBL/GenBank/DDBJ whole genome shotgun (WGS) entry which is preliminary data.</text>
</comment>
<keyword evidence="2" id="KW-0227">DNA damage</keyword>
<keyword evidence="2" id="KW-0747">Spliceosome</keyword>
<organism evidence="3 4">
    <name type="scientific">Lates japonicus</name>
    <name type="common">Japanese lates</name>
    <dbReference type="NCBI Taxonomy" id="270547"/>
    <lineage>
        <taxon>Eukaryota</taxon>
        <taxon>Metazoa</taxon>
        <taxon>Chordata</taxon>
        <taxon>Craniata</taxon>
        <taxon>Vertebrata</taxon>
        <taxon>Euteleostomi</taxon>
        <taxon>Actinopterygii</taxon>
        <taxon>Neopterygii</taxon>
        <taxon>Teleostei</taxon>
        <taxon>Neoteleostei</taxon>
        <taxon>Acanthomorphata</taxon>
        <taxon>Carangaria</taxon>
        <taxon>Carangaria incertae sedis</taxon>
        <taxon>Centropomidae</taxon>
        <taxon>Lates</taxon>
    </lineage>
</organism>
<keyword evidence="2" id="KW-0234">DNA repair</keyword>
<comment type="pathway">
    <text evidence="2">Protein modification; protein ubiquitination.</text>
</comment>
<dbReference type="EMBL" id="BRZM01003958">
    <property type="protein sequence ID" value="GLD53610.1"/>
    <property type="molecule type" value="Genomic_DNA"/>
</dbReference>
<dbReference type="Proteomes" id="UP001279410">
    <property type="component" value="Unassembled WGS sequence"/>
</dbReference>
<dbReference type="GO" id="GO:0000974">
    <property type="term" value="C:Prp19 complex"/>
    <property type="evidence" value="ECO:0007669"/>
    <property type="project" value="UniProtKB-UniRule"/>
</dbReference>
<dbReference type="GO" id="GO:0006281">
    <property type="term" value="P:DNA repair"/>
    <property type="evidence" value="ECO:0007669"/>
    <property type="project" value="UniProtKB-KW"/>
</dbReference>
<dbReference type="PANTHER" id="PTHR43995:SF1">
    <property type="entry name" value="PRE-MRNA-PROCESSING FACTOR 19"/>
    <property type="match status" value="1"/>
</dbReference>
<evidence type="ECO:0000256" key="2">
    <source>
        <dbReference type="RuleBase" id="RU367101"/>
    </source>
</evidence>
<dbReference type="InterPro" id="IPR036322">
    <property type="entry name" value="WD40_repeat_dom_sf"/>
</dbReference>
<protein>
    <recommendedName>
        <fullName evidence="2">Pre-mRNA-processing factor 19</fullName>
        <ecNumber evidence="2">2.3.2.27</ecNumber>
    </recommendedName>
</protein>
<dbReference type="GO" id="GO:0000398">
    <property type="term" value="P:mRNA splicing, via spliceosome"/>
    <property type="evidence" value="ECO:0007669"/>
    <property type="project" value="InterPro"/>
</dbReference>
<proteinExistence type="inferred from homology"/>
<keyword evidence="2" id="KW-0508">mRNA splicing</keyword>
<comment type="subcellular location">
    <subcellularLocation>
        <location evidence="2">Nucleus</location>
    </subcellularLocation>
</comment>
<keyword evidence="2" id="KW-0507">mRNA processing</keyword>
<dbReference type="Gene3D" id="2.130.10.10">
    <property type="entry name" value="YVTN repeat-like/Quinoprotein amine dehydrogenase"/>
    <property type="match status" value="1"/>
</dbReference>
<dbReference type="SUPFAM" id="SSF50978">
    <property type="entry name" value="WD40 repeat-like"/>
    <property type="match status" value="1"/>
</dbReference>
<comment type="similarity">
    <text evidence="2">Belongs to the WD repeat PRP19 family.</text>
</comment>
<keyword evidence="4" id="KW-1185">Reference proteome</keyword>
<dbReference type="PROSITE" id="PS50082">
    <property type="entry name" value="WD_REPEATS_2"/>
    <property type="match status" value="1"/>
</dbReference>
<keyword evidence="2" id="KW-0833">Ubl conjugation pathway</keyword>
<dbReference type="AlphaFoldDB" id="A0AAD3R3H6"/>
<dbReference type="InterPro" id="IPR038959">
    <property type="entry name" value="Prp19"/>
</dbReference>
<evidence type="ECO:0000313" key="4">
    <source>
        <dbReference type="Proteomes" id="UP001279410"/>
    </source>
</evidence>
<dbReference type="SMART" id="SM00320">
    <property type="entry name" value="WD40"/>
    <property type="match status" value="2"/>
</dbReference>
<dbReference type="GO" id="GO:0070534">
    <property type="term" value="P:protein K63-linked ubiquitination"/>
    <property type="evidence" value="ECO:0007669"/>
    <property type="project" value="UniProtKB-UniRule"/>
</dbReference>
<dbReference type="GO" id="GO:0071006">
    <property type="term" value="C:U2-type catalytic step 1 spliceosome"/>
    <property type="evidence" value="ECO:0007669"/>
    <property type="project" value="TreeGrafter"/>
</dbReference>
<sequence length="186" mass="21243">MIKVTETSAAPAKSQPLNDHGYLCGHHKPNRFLAQRRFTADQSPSTIGVSVFPRFFNGQTCRRVRLVNERKQFIGNNKERTPKYRGEDEELYLYRRIEPKQPSAQQRYETPAACRPRRQVKSLVFDQSGTYLAVGGSDIRVYICKQWSEVLNFTDHTGLVTGVAFGENAQFLTSAGMDRSLKFYSL</sequence>
<dbReference type="PROSITE" id="PS50294">
    <property type="entry name" value="WD_REPEATS_REGION"/>
    <property type="match status" value="1"/>
</dbReference>
<dbReference type="InterPro" id="IPR001680">
    <property type="entry name" value="WD40_rpt"/>
</dbReference>
<name>A0AAD3R3H6_LATJO</name>
<comment type="catalytic activity">
    <reaction evidence="2">
        <text>S-ubiquitinyl-[E2 ubiquitin-conjugating enzyme]-L-cysteine + [acceptor protein]-L-lysine = [E2 ubiquitin-conjugating enzyme]-L-cysteine + N(6)-ubiquitinyl-[acceptor protein]-L-lysine.</text>
        <dbReference type="EC" id="2.3.2.27"/>
    </reaction>
</comment>
<reference evidence="3" key="1">
    <citation type="submission" date="2022-08" db="EMBL/GenBank/DDBJ databases">
        <title>Genome sequencing of akame (Lates japonicus).</title>
        <authorList>
            <person name="Hashiguchi Y."/>
            <person name="Takahashi H."/>
        </authorList>
    </citation>
    <scope>NUCLEOTIDE SEQUENCE</scope>
    <source>
        <strain evidence="3">Kochi</strain>
    </source>
</reference>
<dbReference type="Pfam" id="PF00400">
    <property type="entry name" value="WD40"/>
    <property type="match status" value="1"/>
</dbReference>
<comment type="function">
    <text evidence="2">Ubiquitin-protein ligase which is mainly involved pre-mRNA splicing and DNA repair. Required for pre-mRNA splicing as component of the spliceosome.</text>
</comment>
<evidence type="ECO:0000256" key="1">
    <source>
        <dbReference type="PROSITE-ProRule" id="PRU00221"/>
    </source>
</evidence>
<gene>
    <name evidence="3" type="ORF">AKAME5_002835800</name>
</gene>
<keyword evidence="2" id="KW-0808">Transferase</keyword>
<keyword evidence="1" id="KW-0853">WD repeat</keyword>
<feature type="repeat" description="WD" evidence="1">
    <location>
        <begin position="153"/>
        <end position="186"/>
    </location>
</feature>
<dbReference type="GO" id="GO:0061630">
    <property type="term" value="F:ubiquitin protein ligase activity"/>
    <property type="evidence" value="ECO:0007669"/>
    <property type="project" value="UniProtKB-UniRule"/>
</dbReference>